<proteinExistence type="predicted"/>
<name>A0A0P1FCJ7_9RHOB</name>
<accession>A0A0P1FCJ7</accession>
<dbReference type="OrthoDB" id="4119964at2"/>
<evidence type="ECO:0000313" key="1">
    <source>
        <dbReference type="EMBL" id="CUH52704.1"/>
    </source>
</evidence>
<sequence length="301" mass="34651">MKGTRPAYWKALIDVRQELLKFNAPTEYAFQNLENGVIFCQHYSAYNDPFEFWSNIHEGIPNAAREPERFLAALAAWGFEFSSIEQATSDAGFVQEALGYFDECKDNGLPFQSMREEVRISCFASDRDNLLMWSHYADGLRGFCLAFDEGKIMDTVSEGYLAQVAYTRTPPAIDNLVYGISKDQEWYHEMAIEEQGQNPDYQDAADEAVRKMQSVWQEVFATKPVEWSYERERRLLVQTSRRDTAPISHPYPREAVKEIILGERMTDDNRSRILGILMQHYPAVTVKTARRANASYGLVFD</sequence>
<dbReference type="RefSeq" id="WP_058239916.1">
    <property type="nucleotide sequence ID" value="NZ_CYPW01000020.1"/>
</dbReference>
<keyword evidence="2" id="KW-1185">Reference proteome</keyword>
<dbReference type="EMBL" id="CYPW01000020">
    <property type="protein sequence ID" value="CUH52704.1"/>
    <property type="molecule type" value="Genomic_DNA"/>
</dbReference>
<organism evidence="1 2">
    <name type="scientific">Shimia marina</name>
    <dbReference type="NCBI Taxonomy" id="321267"/>
    <lineage>
        <taxon>Bacteria</taxon>
        <taxon>Pseudomonadati</taxon>
        <taxon>Pseudomonadota</taxon>
        <taxon>Alphaproteobacteria</taxon>
        <taxon>Rhodobacterales</taxon>
        <taxon>Roseobacteraceae</taxon>
    </lineage>
</organism>
<protein>
    <recommendedName>
        <fullName evidence="3">DUF2971 domain-containing protein</fullName>
    </recommendedName>
</protein>
<dbReference type="Pfam" id="PF11185">
    <property type="entry name" value="DUF2971"/>
    <property type="match status" value="1"/>
</dbReference>
<dbReference type="Proteomes" id="UP000054823">
    <property type="component" value="Unassembled WGS sequence"/>
</dbReference>
<reference evidence="1 2" key="1">
    <citation type="submission" date="2015-09" db="EMBL/GenBank/DDBJ databases">
        <authorList>
            <consortium name="Swine Surveillance"/>
        </authorList>
    </citation>
    <scope>NUCLEOTIDE SEQUENCE [LARGE SCALE GENOMIC DNA]</scope>
    <source>
        <strain evidence="1 2">CECT 7688</strain>
    </source>
</reference>
<evidence type="ECO:0000313" key="2">
    <source>
        <dbReference type="Proteomes" id="UP000054823"/>
    </source>
</evidence>
<evidence type="ECO:0008006" key="3">
    <source>
        <dbReference type="Google" id="ProtNLM"/>
    </source>
</evidence>
<dbReference type="AlphaFoldDB" id="A0A0P1FCJ7"/>
<dbReference type="InterPro" id="IPR021352">
    <property type="entry name" value="DUF2971"/>
</dbReference>
<dbReference type="STRING" id="321267.SHM7688_02151"/>
<gene>
    <name evidence="1" type="ORF">SHM7688_02151</name>
</gene>